<dbReference type="Proteomes" id="UP000578819">
    <property type="component" value="Unassembled WGS sequence"/>
</dbReference>
<gene>
    <name evidence="3" type="ORF">FHR38_000317</name>
</gene>
<feature type="domain" description="Conserved hypothetical protein CHP02679 N terminus" evidence="2">
    <location>
        <begin position="39"/>
        <end position="239"/>
    </location>
</feature>
<dbReference type="EMBL" id="JACHJW010000001">
    <property type="protein sequence ID" value="MBB4956584.1"/>
    <property type="molecule type" value="Genomic_DNA"/>
</dbReference>
<dbReference type="AlphaFoldDB" id="A0A7W7WML5"/>
<keyword evidence="4" id="KW-1185">Reference proteome</keyword>
<dbReference type="RefSeq" id="WP_184532113.1">
    <property type="nucleotide sequence ID" value="NZ_JACHJW010000001.1"/>
</dbReference>
<accession>A0A7W7WML5</accession>
<evidence type="ECO:0000259" key="1">
    <source>
        <dbReference type="Pfam" id="PF09664"/>
    </source>
</evidence>
<evidence type="ECO:0000313" key="4">
    <source>
        <dbReference type="Proteomes" id="UP000578819"/>
    </source>
</evidence>
<dbReference type="InterPro" id="IPR024466">
    <property type="entry name" value="CHP02679_N"/>
</dbReference>
<reference evidence="3 4" key="1">
    <citation type="submission" date="2020-08" db="EMBL/GenBank/DDBJ databases">
        <title>Sequencing the genomes of 1000 actinobacteria strains.</title>
        <authorList>
            <person name="Klenk H.-P."/>
        </authorList>
    </citation>
    <scope>NUCLEOTIDE SEQUENCE [LARGE SCALE GENOMIC DNA]</scope>
    <source>
        <strain evidence="3 4">DSM 45886</strain>
    </source>
</reference>
<organism evidence="3 4">
    <name type="scientific">Micromonospora polyrhachis</name>
    <dbReference type="NCBI Taxonomy" id="1282883"/>
    <lineage>
        <taxon>Bacteria</taxon>
        <taxon>Bacillati</taxon>
        <taxon>Actinomycetota</taxon>
        <taxon>Actinomycetes</taxon>
        <taxon>Micromonosporales</taxon>
        <taxon>Micromonosporaceae</taxon>
        <taxon>Micromonospora</taxon>
    </lineage>
</organism>
<proteinExistence type="predicted"/>
<comment type="caution">
    <text evidence="3">The sequence shown here is derived from an EMBL/GenBank/DDBJ whole genome shotgun (WGS) entry which is preliminary data.</text>
</comment>
<dbReference type="Pfam" id="PF11796">
    <property type="entry name" value="DUF3323"/>
    <property type="match status" value="1"/>
</dbReference>
<dbReference type="Pfam" id="PF09664">
    <property type="entry name" value="DUF2399"/>
    <property type="match status" value="1"/>
</dbReference>
<evidence type="ECO:0000313" key="3">
    <source>
        <dbReference type="EMBL" id="MBB4956584.1"/>
    </source>
</evidence>
<protein>
    <submittedName>
        <fullName evidence="3">Uncharacterized protein (TIGR02679 family)</fullName>
    </submittedName>
</protein>
<name>A0A7W7WML5_9ACTN</name>
<evidence type="ECO:0000259" key="2">
    <source>
        <dbReference type="Pfam" id="PF11796"/>
    </source>
</evidence>
<feature type="domain" description="DUF2399" evidence="1">
    <location>
        <begin position="262"/>
        <end position="357"/>
    </location>
</feature>
<dbReference type="InterPro" id="IPR024465">
    <property type="entry name" value="DUF2399"/>
</dbReference>
<sequence length="382" mass="40270">MSTAADRWAAFPGPTKVLAAARELLENGKTGPGVTVRVTLDAAERDQVGRILGMAWEASTVPVTLGRLRKALHGLDDTLEDLLVRLGGPLDDRVAKRELDRKAAQDHLNNAYAVLTSVGIPEHAVALARTRRWLEYTNPDLAESRAQALALLWQHLPAADRPLPELANSLFGNPHHLDRDADLGRLAARLLAAAHATDPGAAAAAAGTALSADAWRQLWASVGVSCDEVSATVLVLNLPLAGSGAPAAIAAAAAETGEPVWLTARSLRRAWEPGPGLHTVRVCENPVVVETAAARLGPHALPLICVYGRPSIAAWLLLEGLAAAGVRLLMTCDRDTAGQQFLTELLRLPGAVEWLAAADGVYEESRLPDLLADLTPAPLAGT</sequence>